<name>A0AB35L6A8_ECTOL</name>
<gene>
    <name evidence="1" type="ORF">N7671_20355</name>
</gene>
<dbReference type="Proteomes" id="UP001159292">
    <property type="component" value="Unassembled WGS sequence"/>
</dbReference>
<dbReference type="GeneID" id="300418926"/>
<dbReference type="EMBL" id="JAOEET010000089">
    <property type="protein sequence ID" value="MDH0569490.1"/>
    <property type="molecule type" value="Genomic_DNA"/>
</dbReference>
<evidence type="ECO:0000313" key="1">
    <source>
        <dbReference type="EMBL" id="MDH0569490.1"/>
    </source>
</evidence>
<accession>A0AB35L6A8</accession>
<evidence type="ECO:0000313" key="2">
    <source>
        <dbReference type="Proteomes" id="UP001159292"/>
    </source>
</evidence>
<dbReference type="RefSeq" id="WP_279917625.1">
    <property type="nucleotide sequence ID" value="NZ_JAOCLK010000074.1"/>
</dbReference>
<comment type="caution">
    <text evidence="1">The sequence shown here is derived from an EMBL/GenBank/DDBJ whole genome shotgun (WGS) entry which is preliminary data.</text>
</comment>
<reference evidence="1" key="1">
    <citation type="submission" date="2022-09" db="EMBL/GenBank/DDBJ databases">
        <title>Intensive care unit water sources are persistently colonized with multi-drug resistant bacteria and are the site of extensive horizontal gene transfer of antibiotic resistance genes.</title>
        <authorList>
            <person name="Diorio-Toth L."/>
        </authorList>
    </citation>
    <scope>NUCLEOTIDE SEQUENCE</scope>
    <source>
        <strain evidence="1">GD04000</strain>
    </source>
</reference>
<dbReference type="AlphaFoldDB" id="A0AB35L6A8"/>
<sequence length="238" mass="27184">MENHVFNQPTSMGCAMAFRADEAAERNYEEAERYLVPPSMYANDVERRNAKETLQELTYELGPVVDAYPSWHPLVSNNRSRFPITRPGHDCGYEGLDHTRLFAHGFITCPYNDGQAVIDSVNKLPKTHIALITAERLDVKFYQPGTTAILVRCDWGRDLRDKMIPISLAMPLLLERELQFWQVAEVAETWETMRGYFLGKPYGSRSSLFVNQDTGQKMKKIWEALINTGMFGPIMVDG</sequence>
<protein>
    <submittedName>
        <fullName evidence="1">Uncharacterized protein</fullName>
    </submittedName>
</protein>
<proteinExistence type="predicted"/>
<organism evidence="1 2">
    <name type="scientific">Ectopseudomonas oleovorans</name>
    <name type="common">Pseudomonas oleovorans</name>
    <dbReference type="NCBI Taxonomy" id="301"/>
    <lineage>
        <taxon>Bacteria</taxon>
        <taxon>Pseudomonadati</taxon>
        <taxon>Pseudomonadota</taxon>
        <taxon>Gammaproteobacteria</taxon>
        <taxon>Pseudomonadales</taxon>
        <taxon>Pseudomonadaceae</taxon>
        <taxon>Ectopseudomonas</taxon>
    </lineage>
</organism>